<reference evidence="1" key="1">
    <citation type="submission" date="2024-08" db="EMBL/GenBank/DDBJ databases">
        <title>Lentilactobacillus sp. nov., isolated from tree bark.</title>
        <authorList>
            <person name="Phuengjayaem S."/>
            <person name="Tanasupawat S."/>
        </authorList>
    </citation>
    <scope>NUCLEOTIDE SEQUENCE</scope>
    <source>
        <strain evidence="1">SPB1-3</strain>
    </source>
</reference>
<dbReference type="EMBL" id="CP168151">
    <property type="protein sequence ID" value="XFD39151.1"/>
    <property type="molecule type" value="Genomic_DNA"/>
</dbReference>
<proteinExistence type="predicted"/>
<dbReference type="Proteomes" id="UP001149860">
    <property type="component" value="Chromosome"/>
</dbReference>
<evidence type="ECO:0000313" key="1">
    <source>
        <dbReference type="EMBL" id="XFD39151.1"/>
    </source>
</evidence>
<evidence type="ECO:0000313" key="2">
    <source>
        <dbReference type="Proteomes" id="UP001149860"/>
    </source>
</evidence>
<name>A0ACD5DD51_9LACO</name>
<organism evidence="1 2">
    <name type="scientific">Lentilactobacillus terminaliae</name>
    <dbReference type="NCBI Taxonomy" id="3003483"/>
    <lineage>
        <taxon>Bacteria</taxon>
        <taxon>Bacillati</taxon>
        <taxon>Bacillota</taxon>
        <taxon>Bacilli</taxon>
        <taxon>Lactobacillales</taxon>
        <taxon>Lactobacillaceae</taxon>
        <taxon>Lentilactobacillus</taxon>
    </lineage>
</organism>
<protein>
    <submittedName>
        <fullName evidence="1">Uncharacterized protein</fullName>
    </submittedName>
</protein>
<keyword evidence="2" id="KW-1185">Reference proteome</keyword>
<gene>
    <name evidence="1" type="ORF">O0236_006860</name>
</gene>
<sequence>MAAWIVPTVTIISTYVIGRLQASQRQSVAAAKERYEKLYLPFMMVLINGRYFWKDEYTRLYLKNKEKLLPILDKNVSMMGINMMNSYLDFQRYNFNFEYSQKYGKNSSEYVEAEFVYNASFEKLVDVLLKEAEELSKKLKYPNLPGELLHKFSARKHVLESI</sequence>
<accession>A0ACD5DD51</accession>